<organism evidence="2 3">
    <name type="scientific">Colletotrichum spinosum</name>
    <dbReference type="NCBI Taxonomy" id="1347390"/>
    <lineage>
        <taxon>Eukaryota</taxon>
        <taxon>Fungi</taxon>
        <taxon>Dikarya</taxon>
        <taxon>Ascomycota</taxon>
        <taxon>Pezizomycotina</taxon>
        <taxon>Sordariomycetes</taxon>
        <taxon>Hypocreomycetidae</taxon>
        <taxon>Glomerellales</taxon>
        <taxon>Glomerellaceae</taxon>
        <taxon>Colletotrichum</taxon>
        <taxon>Colletotrichum orbiculare species complex</taxon>
    </lineage>
</organism>
<protein>
    <submittedName>
        <fullName evidence="2">Uncharacterized protein</fullName>
    </submittedName>
</protein>
<reference evidence="2 3" key="1">
    <citation type="submission" date="2018-11" db="EMBL/GenBank/DDBJ databases">
        <title>Genome sequence and assembly of Colletotrichum spinosum.</title>
        <authorList>
            <person name="Gan P."/>
            <person name="Shirasu K."/>
        </authorList>
    </citation>
    <scope>NUCLEOTIDE SEQUENCE [LARGE SCALE GENOMIC DNA]</scope>
    <source>
        <strain evidence="2 3">CBS 515.97</strain>
    </source>
</reference>
<dbReference type="AlphaFoldDB" id="A0A4R8PT16"/>
<evidence type="ECO:0000256" key="1">
    <source>
        <dbReference type="SAM" id="SignalP"/>
    </source>
</evidence>
<name>A0A4R8PT16_9PEZI</name>
<comment type="caution">
    <text evidence="2">The sequence shown here is derived from an EMBL/GenBank/DDBJ whole genome shotgun (WGS) entry which is preliminary data.</text>
</comment>
<keyword evidence="3" id="KW-1185">Reference proteome</keyword>
<gene>
    <name evidence="2" type="ORF">C8035_v003904</name>
</gene>
<dbReference type="EMBL" id="QAPG01000385">
    <property type="protein sequence ID" value="TDZ28881.1"/>
    <property type="molecule type" value="Genomic_DNA"/>
</dbReference>
<sequence length="330" mass="36454">MANAVHSFGTRRLCILLISLSHHLVVANASPTPDASTTLSATDRVLDKRVKITIPFFENDYIGRIEKGEWLKGLFPAAADAVPSPYDDPDDLEKWGWVPYVWRPPFTTKKPDFGNKLNEAFADTAFPVDMEQSALYNVVHEKAFTYKNGRKGQPTRGHYTNVAVARSGAFIFDSNFSPKYARNSNKAINPNKNPGDIPDLDTLSDLAWFQWHDSCMAIGASPGSLKVVFRSRITYVPTYNTVIEALRKAGHDRVPGWNQRITLSMNEDEGMAILGTAHGASTAWMLLQHKKDMGLKAIKEVVVWGSQGGFPLGASALASTLNLRFTIVDA</sequence>
<accession>A0A4R8PT16</accession>
<feature type="chain" id="PRO_5020520726" evidence="1">
    <location>
        <begin position="30"/>
        <end position="330"/>
    </location>
</feature>
<keyword evidence="1" id="KW-0732">Signal</keyword>
<proteinExistence type="predicted"/>
<evidence type="ECO:0000313" key="3">
    <source>
        <dbReference type="Proteomes" id="UP000295083"/>
    </source>
</evidence>
<evidence type="ECO:0000313" key="2">
    <source>
        <dbReference type="EMBL" id="TDZ28881.1"/>
    </source>
</evidence>
<dbReference type="Proteomes" id="UP000295083">
    <property type="component" value="Unassembled WGS sequence"/>
</dbReference>
<feature type="signal peptide" evidence="1">
    <location>
        <begin position="1"/>
        <end position="29"/>
    </location>
</feature>